<dbReference type="Proteomes" id="UP001586593">
    <property type="component" value="Unassembled WGS sequence"/>
</dbReference>
<keyword evidence="3" id="KW-1185">Reference proteome</keyword>
<evidence type="ECO:0000313" key="2">
    <source>
        <dbReference type="EMBL" id="KAL1871975.1"/>
    </source>
</evidence>
<feature type="compositionally biased region" description="Basic and acidic residues" evidence="1">
    <location>
        <begin position="519"/>
        <end position="536"/>
    </location>
</feature>
<feature type="region of interest" description="Disordered" evidence="1">
    <location>
        <begin position="1"/>
        <end position="52"/>
    </location>
</feature>
<proteinExistence type="predicted"/>
<feature type="compositionally biased region" description="Basic and acidic residues" evidence="1">
    <location>
        <begin position="18"/>
        <end position="39"/>
    </location>
</feature>
<organism evidence="2 3">
    <name type="scientific">Phialemonium thermophilum</name>
    <dbReference type="NCBI Taxonomy" id="223376"/>
    <lineage>
        <taxon>Eukaryota</taxon>
        <taxon>Fungi</taxon>
        <taxon>Dikarya</taxon>
        <taxon>Ascomycota</taxon>
        <taxon>Pezizomycotina</taxon>
        <taxon>Sordariomycetes</taxon>
        <taxon>Sordariomycetidae</taxon>
        <taxon>Cephalothecales</taxon>
        <taxon>Cephalothecaceae</taxon>
        <taxon>Phialemonium</taxon>
    </lineage>
</organism>
<dbReference type="EMBL" id="JAZHXJ010000147">
    <property type="protein sequence ID" value="KAL1871975.1"/>
    <property type="molecule type" value="Genomic_DNA"/>
</dbReference>
<name>A0ABR3X7Q0_9PEZI</name>
<feature type="region of interest" description="Disordered" evidence="1">
    <location>
        <begin position="507"/>
        <end position="565"/>
    </location>
</feature>
<feature type="region of interest" description="Disordered" evidence="1">
    <location>
        <begin position="458"/>
        <end position="490"/>
    </location>
</feature>
<reference evidence="2 3" key="1">
    <citation type="journal article" date="2024" name="Commun. Biol.">
        <title>Comparative genomic analysis of thermophilic fungi reveals convergent evolutionary adaptations and gene losses.</title>
        <authorList>
            <person name="Steindorff A.S."/>
            <person name="Aguilar-Pontes M.V."/>
            <person name="Robinson A.J."/>
            <person name="Andreopoulos B."/>
            <person name="LaButti K."/>
            <person name="Kuo A."/>
            <person name="Mondo S."/>
            <person name="Riley R."/>
            <person name="Otillar R."/>
            <person name="Haridas S."/>
            <person name="Lipzen A."/>
            <person name="Grimwood J."/>
            <person name="Schmutz J."/>
            <person name="Clum A."/>
            <person name="Reid I.D."/>
            <person name="Moisan M.C."/>
            <person name="Butler G."/>
            <person name="Nguyen T.T.M."/>
            <person name="Dewar K."/>
            <person name="Conant G."/>
            <person name="Drula E."/>
            <person name="Henrissat B."/>
            <person name="Hansel C."/>
            <person name="Singer S."/>
            <person name="Hutchinson M.I."/>
            <person name="de Vries R.P."/>
            <person name="Natvig D.O."/>
            <person name="Powell A.J."/>
            <person name="Tsang A."/>
            <person name="Grigoriev I.V."/>
        </authorList>
    </citation>
    <scope>NUCLEOTIDE SEQUENCE [LARGE SCALE GENOMIC DNA]</scope>
    <source>
        <strain evidence="2 3">ATCC 24622</strain>
    </source>
</reference>
<accession>A0ABR3X7Q0</accession>
<evidence type="ECO:0000256" key="1">
    <source>
        <dbReference type="SAM" id="MobiDB-lite"/>
    </source>
</evidence>
<feature type="compositionally biased region" description="Low complexity" evidence="1">
    <location>
        <begin position="40"/>
        <end position="52"/>
    </location>
</feature>
<feature type="compositionally biased region" description="Low complexity" evidence="1">
    <location>
        <begin position="550"/>
        <end position="562"/>
    </location>
</feature>
<gene>
    <name evidence="2" type="ORF">VTK73DRAFT_1805</name>
</gene>
<comment type="caution">
    <text evidence="2">The sequence shown here is derived from an EMBL/GenBank/DDBJ whole genome shotgun (WGS) entry which is preliminary data.</text>
</comment>
<sequence>MPPPPQPSARATRSLRSQSKETELHGEIARRGTRPDPRGRSVGSVTSTKGTGTEIDFSEFAETQTHNLSTVHEVGGETIQVQYETVSPRPRSSVARSDINDTPGKKLARAKLMRTFLPRLFHASDEVQSHLLLPDHDEDWEVRLEVYAPVFTAYQSRYADSDSFISERYVLSQIDEPEGSAGRIYASRVVAAANIAALLLDLFETDEENVLNFLQRIDQIFPMYFFPEQEPGREEWMTNHDTFDLALAVRTQLLIATLHRFQEFHGEQYDPLLLATNIFVSDSVNNIFISGSVNPEEVRQALSENDDGSLHFRSLAGVDLNSNLESDERAWLRRRYRAQFKALFDALSQENSGSALAQLDQDFPFAEFSRDLKAWAHACFHELKAHLQPRQASEGIAESQYDSQGVSQPIIRAVPSSSAPAVRLSQIQLLKRMENELASASGSARKDQVVTDDEVLRRRQEIQSSPYAASETTNGRAQNYPSPTPEGGHSGIGRLYAATVAMAGAKRHRAGEGEDDFEIDTRVPDSERRLPDENSSKRAQYYGPEHGSIPAPSMSMVSGSPGPLHPNEDVPIKDQPSSQLYPDISALSQRARQVSMVNRKSRGPQTRTFWSSEDCQMLIQAIDTYKCKWSVIEKEIRNGVIPFHHPRDQQALRDKARLLKVDFLKADGVLPPGFDLVVLGKKERQAVIACGKNPDRLESDLDEDNRPTNTVYLG</sequence>
<evidence type="ECO:0000313" key="3">
    <source>
        <dbReference type="Proteomes" id="UP001586593"/>
    </source>
</evidence>
<feature type="compositionally biased region" description="Polar residues" evidence="1">
    <location>
        <begin position="462"/>
        <end position="481"/>
    </location>
</feature>
<evidence type="ECO:0008006" key="4">
    <source>
        <dbReference type="Google" id="ProtNLM"/>
    </source>
</evidence>
<protein>
    <recommendedName>
        <fullName evidence="4">Myb-like domain-containing protein</fullName>
    </recommendedName>
</protein>